<gene>
    <name evidence="1" type="ORF">LCGC14_1375370</name>
</gene>
<name>A0A0F9K491_9ZZZZ</name>
<accession>A0A0F9K491</accession>
<dbReference type="EMBL" id="LAZR01008727">
    <property type="protein sequence ID" value="KKM76914.1"/>
    <property type="molecule type" value="Genomic_DNA"/>
</dbReference>
<proteinExistence type="predicted"/>
<dbReference type="AlphaFoldDB" id="A0A0F9K491"/>
<protein>
    <submittedName>
        <fullName evidence="1">Uncharacterized protein</fullName>
    </submittedName>
</protein>
<reference evidence="1" key="1">
    <citation type="journal article" date="2015" name="Nature">
        <title>Complex archaea that bridge the gap between prokaryotes and eukaryotes.</title>
        <authorList>
            <person name="Spang A."/>
            <person name="Saw J.H."/>
            <person name="Jorgensen S.L."/>
            <person name="Zaremba-Niedzwiedzka K."/>
            <person name="Martijn J."/>
            <person name="Lind A.E."/>
            <person name="van Eijk R."/>
            <person name="Schleper C."/>
            <person name="Guy L."/>
            <person name="Ettema T.J."/>
        </authorList>
    </citation>
    <scope>NUCLEOTIDE SEQUENCE</scope>
</reference>
<organism evidence="1">
    <name type="scientific">marine sediment metagenome</name>
    <dbReference type="NCBI Taxonomy" id="412755"/>
    <lineage>
        <taxon>unclassified sequences</taxon>
        <taxon>metagenomes</taxon>
        <taxon>ecological metagenomes</taxon>
    </lineage>
</organism>
<sequence length="138" mass="14525">MAIPNVARQYPLAVFIDVVFGDIPVHATAYALCAIPQGSVVTYISAYVVTVFADNGTFDANIGDVTDPNEYTDTTAMELDALAIPSNLPTISGFKTTSSEPNITLTTIFGTTTDTPSAGAVRILLSYVTSGRNNENLG</sequence>
<evidence type="ECO:0000313" key="1">
    <source>
        <dbReference type="EMBL" id="KKM76914.1"/>
    </source>
</evidence>
<comment type="caution">
    <text evidence="1">The sequence shown here is derived from an EMBL/GenBank/DDBJ whole genome shotgun (WGS) entry which is preliminary data.</text>
</comment>